<comment type="similarity">
    <text evidence="3">Belongs to the Nudix hydrolase family. NudC subfamily.</text>
</comment>
<dbReference type="CDD" id="cd03429">
    <property type="entry name" value="NUDIX_NADH_pyrophosphatase_Nudt13"/>
    <property type="match status" value="1"/>
</dbReference>
<evidence type="ECO:0000256" key="8">
    <source>
        <dbReference type="ARBA" id="ARBA00023027"/>
    </source>
</evidence>
<feature type="domain" description="Nudix hydrolase" evidence="10">
    <location>
        <begin position="224"/>
        <end position="352"/>
    </location>
</feature>
<evidence type="ECO:0000256" key="1">
    <source>
        <dbReference type="ARBA" id="ARBA00001946"/>
    </source>
</evidence>
<dbReference type="PANTHER" id="PTHR42904">
    <property type="entry name" value="NUDIX HYDROLASE, NUDC SUBFAMILY"/>
    <property type="match status" value="1"/>
</dbReference>
<dbReference type="GeneID" id="80874544"/>
<dbReference type="InterPro" id="IPR000086">
    <property type="entry name" value="NUDIX_hydrolase_dom"/>
</dbReference>
<evidence type="ECO:0000256" key="6">
    <source>
        <dbReference type="ARBA" id="ARBA00022801"/>
    </source>
</evidence>
<evidence type="ECO:0000256" key="4">
    <source>
        <dbReference type="ARBA" id="ARBA00012381"/>
    </source>
</evidence>
<evidence type="ECO:0000256" key="5">
    <source>
        <dbReference type="ARBA" id="ARBA00022723"/>
    </source>
</evidence>
<evidence type="ECO:0000256" key="9">
    <source>
        <dbReference type="ARBA" id="ARBA00023679"/>
    </source>
</evidence>
<keyword evidence="8" id="KW-0520">NAD</keyword>
<dbReference type="SUPFAM" id="SSF55811">
    <property type="entry name" value="Nudix"/>
    <property type="match status" value="1"/>
</dbReference>
<reference evidence="11 12" key="1">
    <citation type="journal article" date="2023" name="G3 (Bethesda)">
        <title>A high-quality reference genome for the fission yeast Schizosaccharomyces osmophilus.</title>
        <authorList>
            <person name="Jia G.S."/>
            <person name="Zhang W.C."/>
            <person name="Liang Y."/>
            <person name="Liu X.H."/>
            <person name="Rhind N."/>
            <person name="Pidoux A."/>
            <person name="Brysch-Herzberg M."/>
            <person name="Du L.L."/>
        </authorList>
    </citation>
    <scope>NUCLEOTIDE SEQUENCE [LARGE SCALE GENOMIC DNA]</scope>
    <source>
        <strain evidence="11 12">CBS 15793</strain>
    </source>
</reference>
<dbReference type="GO" id="GO:0005777">
    <property type="term" value="C:peroxisome"/>
    <property type="evidence" value="ECO:0007669"/>
    <property type="project" value="TreeGrafter"/>
</dbReference>
<dbReference type="GO" id="GO:0019677">
    <property type="term" value="P:NAD+ catabolic process"/>
    <property type="evidence" value="ECO:0007669"/>
    <property type="project" value="TreeGrafter"/>
</dbReference>
<dbReference type="InterPro" id="IPR020084">
    <property type="entry name" value="NUDIX_hydrolase_CS"/>
</dbReference>
<sequence length="371" mass="41754">MNRFTLTRQLELPPAPSQFFAGNHLNRLAFLRSNREFMQKAFCSPTTKFLPFNALNPAVIVKEEKLFTLSYPQISKYFHVSPFEIPEKQLAEKYSNHSFSLPSLVFLGNDENGNAGQGWDHNNVFAIDVTEIEEIQKFVQNSGAVFVNLRDIFSQGYKLQASDSGVCAFARSLLDWISRYKFCPGCGSRNMPTQGGTKLVCSNAVMNPSSTCPSKQGTNNYQFPRTDPCVIMGVLSHDMKSIALGRAARHPPGLYACLAGFLEPGESIEEAVSREVYEESGLEVEKVLYYTSQPWPFPQSLMLACFAIAKKDAKISMDKDLELENVRFFSREELVNSLEWTSESQPPPVRFPPELSIAKNLIKAFAYNKYN</sequence>
<protein>
    <recommendedName>
        <fullName evidence="4">NAD(+) diphosphatase</fullName>
        <ecNumber evidence="4">3.6.1.22</ecNumber>
    </recommendedName>
</protein>
<dbReference type="Pfam" id="PF00293">
    <property type="entry name" value="NUDIX"/>
    <property type="match status" value="1"/>
</dbReference>
<dbReference type="InterPro" id="IPR015375">
    <property type="entry name" value="NADH_PPase-like_N"/>
</dbReference>
<evidence type="ECO:0000256" key="7">
    <source>
        <dbReference type="ARBA" id="ARBA00022842"/>
    </source>
</evidence>
<dbReference type="InterPro" id="IPR050241">
    <property type="entry name" value="NAD-cap_RNA_hydrolase_NudC"/>
</dbReference>
<dbReference type="InterPro" id="IPR049734">
    <property type="entry name" value="NudC-like_C"/>
</dbReference>
<evidence type="ECO:0000313" key="11">
    <source>
        <dbReference type="EMBL" id="WBW72983.1"/>
    </source>
</evidence>
<dbReference type="GO" id="GO:0005829">
    <property type="term" value="C:cytosol"/>
    <property type="evidence" value="ECO:0007669"/>
    <property type="project" value="TreeGrafter"/>
</dbReference>
<dbReference type="AlphaFoldDB" id="A0AAE9WE03"/>
<keyword evidence="12" id="KW-1185">Reference proteome</keyword>
<dbReference type="PROSITE" id="PS51462">
    <property type="entry name" value="NUDIX"/>
    <property type="match status" value="1"/>
</dbReference>
<evidence type="ECO:0000256" key="2">
    <source>
        <dbReference type="ARBA" id="ARBA00001947"/>
    </source>
</evidence>
<dbReference type="Pfam" id="PF09296">
    <property type="entry name" value="NUDIX-like"/>
    <property type="match status" value="1"/>
</dbReference>
<dbReference type="InterPro" id="IPR015797">
    <property type="entry name" value="NUDIX_hydrolase-like_dom_sf"/>
</dbReference>
<dbReference type="NCBIfam" id="NF001299">
    <property type="entry name" value="PRK00241.1"/>
    <property type="match status" value="1"/>
</dbReference>
<evidence type="ECO:0000259" key="10">
    <source>
        <dbReference type="PROSITE" id="PS51462"/>
    </source>
</evidence>
<proteinExistence type="inferred from homology"/>
<dbReference type="RefSeq" id="XP_056037226.1">
    <property type="nucleotide sequence ID" value="XM_056179855.1"/>
</dbReference>
<comment type="cofactor">
    <cofactor evidence="1">
        <name>Mg(2+)</name>
        <dbReference type="ChEBI" id="CHEBI:18420"/>
    </cofactor>
</comment>
<dbReference type="PANTHER" id="PTHR42904:SF6">
    <property type="entry name" value="NAD-CAPPED RNA HYDROLASE NUDT12"/>
    <property type="match status" value="1"/>
</dbReference>
<organism evidence="11 12">
    <name type="scientific">Schizosaccharomyces osmophilus</name>
    <dbReference type="NCBI Taxonomy" id="2545709"/>
    <lineage>
        <taxon>Eukaryota</taxon>
        <taxon>Fungi</taxon>
        <taxon>Dikarya</taxon>
        <taxon>Ascomycota</taxon>
        <taxon>Taphrinomycotina</taxon>
        <taxon>Schizosaccharomycetes</taxon>
        <taxon>Schizosaccharomycetales</taxon>
        <taxon>Schizosaccharomycetaceae</taxon>
        <taxon>Schizosaccharomyces</taxon>
    </lineage>
</organism>
<dbReference type="Gene3D" id="3.90.79.20">
    <property type="match status" value="1"/>
</dbReference>
<evidence type="ECO:0000313" key="12">
    <source>
        <dbReference type="Proteomes" id="UP001212411"/>
    </source>
</evidence>
<dbReference type="EC" id="3.6.1.22" evidence="4"/>
<gene>
    <name evidence="11" type="ORF">SOMG_01062</name>
</gene>
<comment type="cofactor">
    <cofactor evidence="2">
        <name>Zn(2+)</name>
        <dbReference type="ChEBI" id="CHEBI:29105"/>
    </cofactor>
</comment>
<keyword evidence="5" id="KW-0479">Metal-binding</keyword>
<dbReference type="KEGG" id="som:SOMG_01062"/>
<dbReference type="GO" id="GO:0006742">
    <property type="term" value="P:NADP+ catabolic process"/>
    <property type="evidence" value="ECO:0007669"/>
    <property type="project" value="TreeGrafter"/>
</dbReference>
<comment type="catalytic activity">
    <reaction evidence="9">
        <text>a 5'-end NAD(+)-phospho-ribonucleoside in mRNA + H2O = a 5'-end phospho-adenosine-phospho-ribonucleoside in mRNA + beta-nicotinamide D-ribonucleotide + 2 H(+)</text>
        <dbReference type="Rhea" id="RHEA:60876"/>
        <dbReference type="Rhea" id="RHEA-COMP:15698"/>
        <dbReference type="Rhea" id="RHEA-COMP:15719"/>
        <dbReference type="ChEBI" id="CHEBI:14649"/>
        <dbReference type="ChEBI" id="CHEBI:15377"/>
        <dbReference type="ChEBI" id="CHEBI:15378"/>
        <dbReference type="ChEBI" id="CHEBI:144029"/>
        <dbReference type="ChEBI" id="CHEBI:144051"/>
    </reaction>
    <physiologicalReaction direction="left-to-right" evidence="9">
        <dbReference type="Rhea" id="RHEA:60877"/>
    </physiologicalReaction>
</comment>
<dbReference type="Proteomes" id="UP001212411">
    <property type="component" value="Chromosome 1"/>
</dbReference>
<dbReference type="PROSITE" id="PS00893">
    <property type="entry name" value="NUDIX_BOX"/>
    <property type="match status" value="1"/>
</dbReference>
<evidence type="ECO:0000256" key="3">
    <source>
        <dbReference type="ARBA" id="ARBA00009595"/>
    </source>
</evidence>
<name>A0AAE9WE03_9SCHI</name>
<dbReference type="EMBL" id="CP115611">
    <property type="protein sequence ID" value="WBW72983.1"/>
    <property type="molecule type" value="Genomic_DNA"/>
</dbReference>
<keyword evidence="7" id="KW-0460">Magnesium</keyword>
<accession>A0AAE9WE03</accession>
<dbReference type="Gene3D" id="3.90.79.10">
    <property type="entry name" value="Nucleoside Triphosphate Pyrophosphohydrolase"/>
    <property type="match status" value="1"/>
</dbReference>
<keyword evidence="6" id="KW-0378">Hydrolase</keyword>
<dbReference type="GO" id="GO:0035529">
    <property type="term" value="F:NADH pyrophosphatase activity"/>
    <property type="evidence" value="ECO:0007669"/>
    <property type="project" value="TreeGrafter"/>
</dbReference>
<dbReference type="GO" id="GO:0046872">
    <property type="term" value="F:metal ion binding"/>
    <property type="evidence" value="ECO:0007669"/>
    <property type="project" value="UniProtKB-KW"/>
</dbReference>